<dbReference type="Proteomes" id="UP000267029">
    <property type="component" value="Unassembled WGS sequence"/>
</dbReference>
<gene>
    <name evidence="3" type="ORF">MCOS_LOCUS1048</name>
</gene>
<reference evidence="3 4" key="1">
    <citation type="submission" date="2018-10" db="EMBL/GenBank/DDBJ databases">
        <authorList>
            <consortium name="Pathogen Informatics"/>
        </authorList>
    </citation>
    <scope>NUCLEOTIDE SEQUENCE [LARGE SCALE GENOMIC DNA]</scope>
</reference>
<feature type="region of interest" description="Disordered" evidence="1">
    <location>
        <begin position="436"/>
        <end position="456"/>
    </location>
</feature>
<dbReference type="OrthoDB" id="6234674at2759"/>
<proteinExistence type="predicted"/>
<protein>
    <recommendedName>
        <fullName evidence="5">Ig-like domain-containing protein</fullName>
    </recommendedName>
</protein>
<organism evidence="3 4">
    <name type="scientific">Mesocestoides corti</name>
    <name type="common">Flatworm</name>
    <dbReference type="NCBI Taxonomy" id="53468"/>
    <lineage>
        <taxon>Eukaryota</taxon>
        <taxon>Metazoa</taxon>
        <taxon>Spiralia</taxon>
        <taxon>Lophotrochozoa</taxon>
        <taxon>Platyhelminthes</taxon>
        <taxon>Cestoda</taxon>
        <taxon>Eucestoda</taxon>
        <taxon>Cyclophyllidea</taxon>
        <taxon>Mesocestoididae</taxon>
        <taxon>Mesocestoides</taxon>
    </lineage>
</organism>
<accession>A0A158QSM3</accession>
<dbReference type="STRING" id="53468.A0A158QSM3"/>
<feature type="transmembrane region" description="Helical" evidence="2">
    <location>
        <begin position="464"/>
        <end position="485"/>
    </location>
</feature>
<keyword evidence="4" id="KW-1185">Reference proteome</keyword>
<dbReference type="EMBL" id="UXSR01000114">
    <property type="protein sequence ID" value="VDD75045.1"/>
    <property type="molecule type" value="Genomic_DNA"/>
</dbReference>
<keyword evidence="2" id="KW-0812">Transmembrane</keyword>
<evidence type="ECO:0000313" key="3">
    <source>
        <dbReference type="EMBL" id="VDD75045.1"/>
    </source>
</evidence>
<sequence>MISQYGLIFKTELTLNNLVCVVAPFRVVPQNLSVDLGATVYQACQPSIKPDFINCISSKTSDPRYKIYMSQEDQEAGISVCYLVVRLVEDKDSGVWTCKSSHPDSNIHEVSSRVLVYDRNMHLNVFLQNGTLLQDRDTVRAVCSARGSRRPPSLRLMFGGEPIATSEPIKKIEKTGEFNVSVTADLALNWKSHLRLLTCHADIGDFKNVRQTFLVVHLGTLANDNSRNYIFHLRRVLGSDPDKLDAFFGITSPDEAPERQQKGTQTSVNSSASLLHPPQAPSEFIIYLDESRDVAVITCEVSLPSKDHSVHLLCPLVPNTSLCFENCRRVCSLPDCTDKPRLFLVECVEDLFVRDMYNIWKFRYIIDRRDVAVEGTWGCFHAGKSTETVNVTAALTTTTTELNRPGTTPTPHGRSGSLSPWLSSISGRLNSREMLKGKRDGEGDLPVATQPHDDPRNEEFKKTLITVLVISLVISVTVNLVCVFLSSCRKRRPKPEVRFCEIKQNVEQIPSPQSTLKTVHITSNGPRWDGVRSTAGRQHIQPYWHCEDRKRDASEQVVNLTPPSNSNDVFFRVHPKTVAAPSAAQALSSAHTCHYLMPQYKATTGHPSTSSSQPYKTVILQSVPLTADINDVDATNLLVTSSANALDYATLTQPGRGGGTNCVLFANTTSADFNADDVGQHDAASMCTEHNAFV</sequence>
<evidence type="ECO:0008006" key="5">
    <source>
        <dbReference type="Google" id="ProtNLM"/>
    </source>
</evidence>
<feature type="region of interest" description="Disordered" evidence="1">
    <location>
        <begin position="399"/>
        <end position="420"/>
    </location>
</feature>
<evidence type="ECO:0000313" key="4">
    <source>
        <dbReference type="Proteomes" id="UP000267029"/>
    </source>
</evidence>
<name>A0A158QSM3_MESCO</name>
<keyword evidence="2" id="KW-0472">Membrane</keyword>
<feature type="compositionally biased region" description="Polar residues" evidence="1">
    <location>
        <begin position="262"/>
        <end position="273"/>
    </location>
</feature>
<evidence type="ECO:0000256" key="2">
    <source>
        <dbReference type="SAM" id="Phobius"/>
    </source>
</evidence>
<feature type="region of interest" description="Disordered" evidence="1">
    <location>
        <begin position="251"/>
        <end position="275"/>
    </location>
</feature>
<evidence type="ECO:0000256" key="1">
    <source>
        <dbReference type="SAM" id="MobiDB-lite"/>
    </source>
</evidence>
<keyword evidence="2" id="KW-1133">Transmembrane helix</keyword>
<dbReference type="AlphaFoldDB" id="A0A158QSM3"/>